<keyword evidence="3" id="KW-0614">Plasmid</keyword>
<keyword evidence="4" id="KW-1185">Reference proteome</keyword>
<feature type="region of interest" description="Disordered" evidence="1">
    <location>
        <begin position="229"/>
        <end position="252"/>
    </location>
</feature>
<dbReference type="Proteomes" id="UP000076929">
    <property type="component" value="Plasmid pCRULAC1"/>
</dbReference>
<reference evidence="3 4" key="1">
    <citation type="submission" date="2016-05" db="EMBL/GenBank/DDBJ databases">
        <title>Complete genome sequence of Corynebacterium crudilactis, a new Corynebacterium species isolated from raw cow's milk.</title>
        <authorList>
            <person name="Christian R."/>
            <person name="Zimmermann J."/>
            <person name="Lipski A."/>
            <person name="Kalinowski J."/>
        </authorList>
    </citation>
    <scope>NUCLEOTIDE SEQUENCE [LARGE SCALE GENOMIC DNA]</scope>
    <source>
        <strain evidence="3 4">JZ16</strain>
        <plasmid evidence="3 4">pCRULAC1</plasmid>
    </source>
</reference>
<sequence length="393" mass="42230">MSQSGYNPFEDDSDSDFAPESPSNESDLFGDDSIFGDGWPVEEPDDFSEVNGTTTTKPTPLERPRTPAPPSTPQPPAPEVPTTPRIIKTEPDADIIDDPLKNVKPTDFGDFTPQTSRFVAPSADAVLTVPSKQSAHTKLDAPADPGEPKRSKKEQRNNDKIARRAAKVEKKKSEKRLTKQEKTTEKPPKKAAPAPKKRSLTKISTAAAVVVLLGVGAGGLYWMNTSLTSPGESTTASAAEPTTSEPVVTSTTAVPEITPQDKLDSTVAATCERAGGTFADGDTSTPEKTIQGFNYSYFTKKDAVSTATYLDDGLFDSVESLQEGIDHPANGDAFCITISPESETVFDVGVTEFVRPDTVDDEVVSWRTDQTVTVEKQGEAWKIVEQSINTSNA</sequence>
<feature type="compositionally biased region" description="Low complexity" evidence="1">
    <location>
        <begin position="232"/>
        <end position="252"/>
    </location>
</feature>
<feature type="region of interest" description="Disordered" evidence="1">
    <location>
        <begin position="1"/>
        <end position="200"/>
    </location>
</feature>
<evidence type="ECO:0000256" key="1">
    <source>
        <dbReference type="SAM" id="MobiDB-lite"/>
    </source>
</evidence>
<proteinExistence type="predicted"/>
<accession>A0A172QXN7</accession>
<name>A0A172QXN7_9CORY</name>
<dbReference type="InterPro" id="IPR058489">
    <property type="entry name" value="DUF8176"/>
</dbReference>
<evidence type="ECO:0000259" key="2">
    <source>
        <dbReference type="Pfam" id="PF26527"/>
    </source>
</evidence>
<organism evidence="3 4">
    <name type="scientific">Corynebacterium crudilactis</name>
    <dbReference type="NCBI Taxonomy" id="1652495"/>
    <lineage>
        <taxon>Bacteria</taxon>
        <taxon>Bacillati</taxon>
        <taxon>Actinomycetota</taxon>
        <taxon>Actinomycetes</taxon>
        <taxon>Mycobacteriales</taxon>
        <taxon>Corynebacteriaceae</taxon>
        <taxon>Corynebacterium</taxon>
    </lineage>
</organism>
<feature type="compositionally biased region" description="Basic and acidic residues" evidence="1">
    <location>
        <begin position="137"/>
        <end position="188"/>
    </location>
</feature>
<feature type="domain" description="DUF8176" evidence="2">
    <location>
        <begin position="280"/>
        <end position="384"/>
    </location>
</feature>
<dbReference type="EMBL" id="CP015623">
    <property type="protein sequence ID" value="ANE05475.1"/>
    <property type="molecule type" value="Genomic_DNA"/>
</dbReference>
<evidence type="ECO:0000313" key="4">
    <source>
        <dbReference type="Proteomes" id="UP000076929"/>
    </source>
</evidence>
<dbReference type="KEGG" id="ccjz:ccrud_14130"/>
<feature type="compositionally biased region" description="Pro residues" evidence="1">
    <location>
        <begin position="66"/>
        <end position="81"/>
    </location>
</feature>
<dbReference type="Pfam" id="PF26527">
    <property type="entry name" value="DUF8176"/>
    <property type="match status" value="1"/>
</dbReference>
<dbReference type="AlphaFoldDB" id="A0A172QXN7"/>
<dbReference type="RefSeq" id="WP_066570184.1">
    <property type="nucleotide sequence ID" value="NZ_CP015623.1"/>
</dbReference>
<gene>
    <name evidence="3" type="ORF">ccrud_14130</name>
</gene>
<protein>
    <recommendedName>
        <fullName evidence="2">DUF8176 domain-containing protein</fullName>
    </recommendedName>
</protein>
<dbReference type="OrthoDB" id="4382015at2"/>
<geneLocation type="plasmid" evidence="3 4">
    <name>pCRULAC1</name>
</geneLocation>
<evidence type="ECO:0000313" key="3">
    <source>
        <dbReference type="EMBL" id="ANE05475.1"/>
    </source>
</evidence>